<dbReference type="AlphaFoldDB" id="A0A2P2PY17"/>
<organism evidence="2">
    <name type="scientific">Rhizophora mucronata</name>
    <name type="common">Asiatic mangrove</name>
    <dbReference type="NCBI Taxonomy" id="61149"/>
    <lineage>
        <taxon>Eukaryota</taxon>
        <taxon>Viridiplantae</taxon>
        <taxon>Streptophyta</taxon>
        <taxon>Embryophyta</taxon>
        <taxon>Tracheophyta</taxon>
        <taxon>Spermatophyta</taxon>
        <taxon>Magnoliopsida</taxon>
        <taxon>eudicotyledons</taxon>
        <taxon>Gunneridae</taxon>
        <taxon>Pentapetalae</taxon>
        <taxon>rosids</taxon>
        <taxon>fabids</taxon>
        <taxon>Malpighiales</taxon>
        <taxon>Rhizophoraceae</taxon>
        <taxon>Rhizophora</taxon>
    </lineage>
</organism>
<evidence type="ECO:0000256" key="1">
    <source>
        <dbReference type="SAM" id="MobiDB-lite"/>
    </source>
</evidence>
<feature type="region of interest" description="Disordered" evidence="1">
    <location>
        <begin position="1"/>
        <end position="24"/>
    </location>
</feature>
<sequence length="24" mass="2877">MESKNSTTYQHRRKSHKNALSLIF</sequence>
<name>A0A2P2PY17_RHIMU</name>
<dbReference type="EMBL" id="GGEC01079170">
    <property type="protein sequence ID" value="MBX59654.1"/>
    <property type="molecule type" value="Transcribed_RNA"/>
</dbReference>
<proteinExistence type="predicted"/>
<protein>
    <submittedName>
        <fullName evidence="2">Uncharacterized protein</fullName>
    </submittedName>
</protein>
<accession>A0A2P2PY17</accession>
<evidence type="ECO:0000313" key="2">
    <source>
        <dbReference type="EMBL" id="MBX59654.1"/>
    </source>
</evidence>
<reference evidence="2" key="1">
    <citation type="submission" date="2018-02" db="EMBL/GenBank/DDBJ databases">
        <title>Rhizophora mucronata_Transcriptome.</title>
        <authorList>
            <person name="Meera S.P."/>
            <person name="Sreeshan A."/>
            <person name="Augustine A."/>
        </authorList>
    </citation>
    <scope>NUCLEOTIDE SEQUENCE</scope>
    <source>
        <tissue evidence="2">Leaf</tissue>
    </source>
</reference>